<dbReference type="Proteomes" id="UP001359485">
    <property type="component" value="Unassembled WGS sequence"/>
</dbReference>
<sequence length="107" mass="12207">MPSLERATMTTGKEHRELGSRQYHTGANSEQSGTNSKGDEPERDARKFQQLFFLCVSQTIRDQEKFSSIFFIALDKNSNSVTVPEVPFEELDDMTWYILLTSLLPVS</sequence>
<evidence type="ECO:0000256" key="1">
    <source>
        <dbReference type="SAM" id="MobiDB-lite"/>
    </source>
</evidence>
<organism evidence="2 3">
    <name type="scientific">Polyplax serrata</name>
    <name type="common">Common mouse louse</name>
    <dbReference type="NCBI Taxonomy" id="468196"/>
    <lineage>
        <taxon>Eukaryota</taxon>
        <taxon>Metazoa</taxon>
        <taxon>Ecdysozoa</taxon>
        <taxon>Arthropoda</taxon>
        <taxon>Hexapoda</taxon>
        <taxon>Insecta</taxon>
        <taxon>Pterygota</taxon>
        <taxon>Neoptera</taxon>
        <taxon>Paraneoptera</taxon>
        <taxon>Psocodea</taxon>
        <taxon>Troctomorpha</taxon>
        <taxon>Phthiraptera</taxon>
        <taxon>Anoplura</taxon>
        <taxon>Polyplacidae</taxon>
        <taxon>Polyplax</taxon>
    </lineage>
</organism>
<feature type="region of interest" description="Disordered" evidence="1">
    <location>
        <begin position="1"/>
        <end position="42"/>
    </location>
</feature>
<evidence type="ECO:0000313" key="3">
    <source>
        <dbReference type="Proteomes" id="UP001359485"/>
    </source>
</evidence>
<gene>
    <name evidence="2" type="ORF">RUM44_009619</name>
</gene>
<proteinExistence type="predicted"/>
<evidence type="ECO:0000313" key="2">
    <source>
        <dbReference type="EMBL" id="KAK6627142.1"/>
    </source>
</evidence>
<reference evidence="2 3" key="1">
    <citation type="submission" date="2023-09" db="EMBL/GenBank/DDBJ databases">
        <title>Genomes of two closely related lineages of the louse Polyplax serrata with different host specificities.</title>
        <authorList>
            <person name="Martinu J."/>
            <person name="Tarabai H."/>
            <person name="Stefka J."/>
            <person name="Hypsa V."/>
        </authorList>
    </citation>
    <scope>NUCLEOTIDE SEQUENCE [LARGE SCALE GENOMIC DNA]</scope>
    <source>
        <strain evidence="2">98ZLc_SE</strain>
    </source>
</reference>
<feature type="compositionally biased region" description="Polar residues" evidence="1">
    <location>
        <begin position="22"/>
        <end position="36"/>
    </location>
</feature>
<dbReference type="EMBL" id="JAWJWF010000045">
    <property type="protein sequence ID" value="KAK6627142.1"/>
    <property type="molecule type" value="Genomic_DNA"/>
</dbReference>
<comment type="caution">
    <text evidence="2">The sequence shown here is derived from an EMBL/GenBank/DDBJ whole genome shotgun (WGS) entry which is preliminary data.</text>
</comment>
<keyword evidence="3" id="KW-1185">Reference proteome</keyword>
<accession>A0ABR1AT75</accession>
<name>A0ABR1AT75_POLSC</name>
<protein>
    <submittedName>
        <fullName evidence="2">Uncharacterized protein</fullName>
    </submittedName>
</protein>